<keyword evidence="1 3" id="KW-0489">Methyltransferase</keyword>
<dbReference type="EMBL" id="JACEIK010007892">
    <property type="protein sequence ID" value="MCE3050762.1"/>
    <property type="molecule type" value="Genomic_DNA"/>
</dbReference>
<accession>A0ABS8WMM3</accession>
<proteinExistence type="inferred from homology"/>
<feature type="region of interest" description="Disordered" evidence="4">
    <location>
        <begin position="1"/>
        <end position="33"/>
    </location>
</feature>
<dbReference type="PANTHER" id="PTHR10108:SF1144">
    <property type="entry name" value="METHYLTRANSFERASE PMT10-RELATED"/>
    <property type="match status" value="1"/>
</dbReference>
<comment type="subcellular location">
    <subcellularLocation>
        <location evidence="3">Membrane</location>
        <topology evidence="3">Single-pass type II membrane protein</topology>
    </subcellularLocation>
</comment>
<reference evidence="5 6" key="1">
    <citation type="journal article" date="2021" name="BMC Genomics">
        <title>Datura genome reveals duplications of psychoactive alkaloid biosynthetic genes and high mutation rate following tissue culture.</title>
        <authorList>
            <person name="Rajewski A."/>
            <person name="Carter-House D."/>
            <person name="Stajich J."/>
            <person name="Litt A."/>
        </authorList>
    </citation>
    <scope>NUCLEOTIDE SEQUENCE [LARGE SCALE GENOMIC DNA]</scope>
    <source>
        <strain evidence="5">AR-01</strain>
    </source>
</reference>
<evidence type="ECO:0000313" key="6">
    <source>
        <dbReference type="Proteomes" id="UP000823775"/>
    </source>
</evidence>
<gene>
    <name evidence="5" type="ORF">HAX54_048043</name>
</gene>
<feature type="compositionally biased region" description="Polar residues" evidence="4">
    <location>
        <begin position="1"/>
        <end position="13"/>
    </location>
</feature>
<organism evidence="5 6">
    <name type="scientific">Datura stramonium</name>
    <name type="common">Jimsonweed</name>
    <name type="synonym">Common thornapple</name>
    <dbReference type="NCBI Taxonomy" id="4076"/>
    <lineage>
        <taxon>Eukaryota</taxon>
        <taxon>Viridiplantae</taxon>
        <taxon>Streptophyta</taxon>
        <taxon>Embryophyta</taxon>
        <taxon>Tracheophyta</taxon>
        <taxon>Spermatophyta</taxon>
        <taxon>Magnoliopsida</taxon>
        <taxon>eudicotyledons</taxon>
        <taxon>Gunneridae</taxon>
        <taxon>Pentapetalae</taxon>
        <taxon>asterids</taxon>
        <taxon>lamiids</taxon>
        <taxon>Solanales</taxon>
        <taxon>Solanaceae</taxon>
        <taxon>Solanoideae</taxon>
        <taxon>Datureae</taxon>
        <taxon>Datura</taxon>
    </lineage>
</organism>
<keyword evidence="6" id="KW-1185">Reference proteome</keyword>
<protein>
    <recommendedName>
        <fullName evidence="3">Methyltransferase</fullName>
        <ecNumber evidence="3">2.1.1.-</ecNumber>
    </recommendedName>
</protein>
<keyword evidence="3" id="KW-0812">Transmembrane</keyword>
<comment type="similarity">
    <text evidence="3">Belongs to the methyltransferase superfamily.</text>
</comment>
<keyword evidence="3" id="KW-0808">Transferase</keyword>
<dbReference type="Proteomes" id="UP000823775">
    <property type="component" value="Unassembled WGS sequence"/>
</dbReference>
<evidence type="ECO:0000256" key="1">
    <source>
        <dbReference type="ARBA" id="ARBA00022603"/>
    </source>
</evidence>
<dbReference type="InterPro" id="IPR004159">
    <property type="entry name" value="Put_SAM_MeTrfase"/>
</dbReference>
<keyword evidence="2 3" id="KW-0325">Glycoprotein</keyword>
<dbReference type="EC" id="2.1.1.-" evidence="3"/>
<sequence>MSFTSTPNQTTSAVAGENPPPSSSSPPTRQPGMAVERTGIIDENGAMTNDFMVGEFDEELIDSVVNGKNGSDEGLQGENFERHCPPKGKGLDSLVPRPKDYKLRIPWPKSRDEIWLSNVHTPFAKDKAGNTWVKGRGDKYIFQETGHNFPRVPINIWTRFLRWFQKLLLANEQELPWILFWNSEFRCISDGHWRQLCPLQLKMCITIRSNLHWALECLLC</sequence>
<dbReference type="Pfam" id="PF03141">
    <property type="entry name" value="Methyltransf_29"/>
    <property type="match status" value="1"/>
</dbReference>
<evidence type="ECO:0000256" key="4">
    <source>
        <dbReference type="SAM" id="MobiDB-lite"/>
    </source>
</evidence>
<keyword evidence="3" id="KW-0735">Signal-anchor</keyword>
<evidence type="ECO:0000313" key="5">
    <source>
        <dbReference type="EMBL" id="MCE3050762.1"/>
    </source>
</evidence>
<name>A0ABS8WMM3_DATST</name>
<evidence type="ECO:0000256" key="2">
    <source>
        <dbReference type="ARBA" id="ARBA00023180"/>
    </source>
</evidence>
<dbReference type="PANTHER" id="PTHR10108">
    <property type="entry name" value="SAM-DEPENDENT METHYLTRANSFERASE"/>
    <property type="match status" value="1"/>
</dbReference>
<evidence type="ECO:0000256" key="3">
    <source>
        <dbReference type="RuleBase" id="RU366043"/>
    </source>
</evidence>
<comment type="caution">
    <text evidence="5">The sequence shown here is derived from an EMBL/GenBank/DDBJ whole genome shotgun (WGS) entry which is preliminary data.</text>
</comment>